<dbReference type="SUPFAM" id="SSF109998">
    <property type="entry name" value="Triger factor/SurA peptide-binding domain-like"/>
    <property type="match status" value="1"/>
</dbReference>
<dbReference type="InterPro" id="IPR027304">
    <property type="entry name" value="Trigger_fact/SurA_dom_sf"/>
</dbReference>
<evidence type="ECO:0000313" key="2">
    <source>
        <dbReference type="EMBL" id="CEO87757.1"/>
    </source>
</evidence>
<dbReference type="AlphaFoldDB" id="A0A0B7MJG2"/>
<keyword evidence="1" id="KW-0812">Transmembrane</keyword>
<evidence type="ECO:0000313" key="3">
    <source>
        <dbReference type="Proteomes" id="UP000046155"/>
    </source>
</evidence>
<dbReference type="Proteomes" id="UP000046155">
    <property type="component" value="Unassembled WGS sequence"/>
</dbReference>
<name>A0A0B7MJG2_9FIRM</name>
<dbReference type="OrthoDB" id="1723577at2"/>
<dbReference type="RefSeq" id="WP_044664063.1">
    <property type="nucleotide sequence ID" value="NZ_CDRZ01000027.1"/>
</dbReference>
<evidence type="ECO:0000256" key="1">
    <source>
        <dbReference type="SAM" id="Phobius"/>
    </source>
</evidence>
<keyword evidence="1" id="KW-1133">Transmembrane helix</keyword>
<keyword evidence="3" id="KW-1185">Reference proteome</keyword>
<feature type="transmembrane region" description="Helical" evidence="1">
    <location>
        <begin position="12"/>
        <end position="31"/>
    </location>
</feature>
<reference evidence="3" key="1">
    <citation type="submission" date="2015-01" db="EMBL/GenBank/DDBJ databases">
        <authorList>
            <person name="Manzoor Shahid"/>
            <person name="Zubair Saima"/>
        </authorList>
    </citation>
    <scope>NUCLEOTIDE SEQUENCE [LARGE SCALE GENOMIC DNA]</scope>
    <source>
        <strain evidence="3">Sp3</strain>
    </source>
</reference>
<dbReference type="EMBL" id="CDRZ01000027">
    <property type="protein sequence ID" value="CEO87757.1"/>
    <property type="molecule type" value="Genomic_DNA"/>
</dbReference>
<keyword evidence="1" id="KW-0472">Membrane</keyword>
<gene>
    <name evidence="2" type="ORF">SSCH_1220010</name>
</gene>
<accession>A0A0B7MJG2</accession>
<organism evidence="2 3">
    <name type="scientific">Syntrophaceticus schinkii</name>
    <dbReference type="NCBI Taxonomy" id="499207"/>
    <lineage>
        <taxon>Bacteria</taxon>
        <taxon>Bacillati</taxon>
        <taxon>Bacillota</taxon>
        <taxon>Clostridia</taxon>
        <taxon>Thermoanaerobacterales</taxon>
        <taxon>Thermoanaerobacterales Family III. Incertae Sedis</taxon>
        <taxon>Syntrophaceticus</taxon>
    </lineage>
</organism>
<protein>
    <submittedName>
        <fullName evidence="2">Uncharacterized protein</fullName>
    </submittedName>
</protein>
<proteinExistence type="predicted"/>
<sequence length="267" mass="30990">MENKYAKLLKCAVVFVIIILAVLSIMITGVINDKDNEQNNALYAKDRPTLDDVFESTGEYVRNHKNLLKEATKSLKTFKYPDHLVVAQIGDVPLTISELEFRKGLYASVNPAKGTNDIFNELVENKIFINEAVQRGFLPTNAEIDEFLSIHKEKYKSDPEYRDGVDKLIQSWGISEDEYWQEYEWYNAYQIIVMDKVYKDVISEAENKSKLPIIGIGDNNSEVMKKQELQKSYWVQYTMKLKKQADVKVNNKFVNELNFDPNKWYSS</sequence>